<dbReference type="PANTHER" id="PTHR20855:SF95">
    <property type="entry name" value="ADIPOR-LIKE RECEPTOR IZH1"/>
    <property type="match status" value="1"/>
</dbReference>
<keyword evidence="2 6" id="KW-0812">Transmembrane</keyword>
<keyword evidence="4 6" id="KW-0472">Membrane</keyword>
<sequence>MSSELRKRAVSLGETAIETATVSRGSRGKLLVTGTSSGAPSGQRGRLCRYEELPAWQQDNDCIRTGYVRETLSVRRCLGSLLYWNNESVNMYSHLVPAVLYIAGATLALSQWGVPRFPTTTWSDYLIINTFLVGAGACLLCSSLFHCLKQHSERHCEAWSRMDYMGIILLIACSTIPMIYFGYFDYMGHCLLFTAVTVALGVACSGVVLFNKQFNSSSFKLVRAAFFIAFAFNGLIPMATGFVKFGIPGVLDRISLKYVWFEAVFYIAGAMLYGFRVPEIWIPGKVDLWGNSHQMFHVMVVFGSLCHLKAVLESYSLMHRHLA</sequence>
<dbReference type="GO" id="GO:0038023">
    <property type="term" value="F:signaling receptor activity"/>
    <property type="evidence" value="ECO:0007669"/>
    <property type="project" value="TreeGrafter"/>
</dbReference>
<dbReference type="AlphaFoldDB" id="J7SAA2"/>
<feature type="transmembrane region" description="Helical" evidence="6">
    <location>
        <begin position="126"/>
        <end position="145"/>
    </location>
</feature>
<dbReference type="Pfam" id="PF03006">
    <property type="entry name" value="HlyIII"/>
    <property type="match status" value="1"/>
</dbReference>
<dbReference type="STRING" id="1071383.J7SAA2"/>
<keyword evidence="3 6" id="KW-1133">Transmembrane helix</keyword>
<dbReference type="eggNOG" id="KOG0748">
    <property type="taxonomic scope" value="Eukaryota"/>
</dbReference>
<proteinExistence type="predicted"/>
<dbReference type="KEGG" id="kng:KNAG_0K02160"/>
<evidence type="ECO:0000313" key="7">
    <source>
        <dbReference type="EMBL" id="CCK72579.1"/>
    </source>
</evidence>
<feature type="transmembrane region" description="Helical" evidence="6">
    <location>
        <begin position="222"/>
        <end position="246"/>
    </location>
</feature>
<comment type="subcellular location">
    <subcellularLocation>
        <location evidence="1">Membrane</location>
        <topology evidence="1">Multi-pass membrane protein</topology>
    </subcellularLocation>
</comment>
<name>J7SAA2_HUIN7</name>
<evidence type="ECO:0000256" key="2">
    <source>
        <dbReference type="ARBA" id="ARBA00022692"/>
    </source>
</evidence>
<evidence type="ECO:0000256" key="3">
    <source>
        <dbReference type="ARBA" id="ARBA00022989"/>
    </source>
</evidence>
<dbReference type="GO" id="GO:0016020">
    <property type="term" value="C:membrane"/>
    <property type="evidence" value="ECO:0007669"/>
    <property type="project" value="UniProtKB-SubCell"/>
</dbReference>
<evidence type="ECO:0000256" key="5">
    <source>
        <dbReference type="PIRSR" id="PIRSR604254-1"/>
    </source>
</evidence>
<gene>
    <name evidence="7" type="primary">KNAG0K02160</name>
    <name evidence="7" type="ordered locus">KNAG_0K02160</name>
</gene>
<feature type="transmembrane region" description="Helical" evidence="6">
    <location>
        <begin position="91"/>
        <end position="114"/>
    </location>
</feature>
<dbReference type="RefSeq" id="XP_022466824.1">
    <property type="nucleotide sequence ID" value="XM_022610537.1"/>
</dbReference>
<dbReference type="EMBL" id="HE978324">
    <property type="protein sequence ID" value="CCK72579.1"/>
    <property type="molecule type" value="Genomic_DNA"/>
</dbReference>
<evidence type="ECO:0000256" key="4">
    <source>
        <dbReference type="ARBA" id="ARBA00023136"/>
    </source>
</evidence>
<reference evidence="8" key="2">
    <citation type="submission" date="2012-08" db="EMBL/GenBank/DDBJ databases">
        <title>Genome sequence of Kazachstania naganishii.</title>
        <authorList>
            <person name="Gordon J.L."/>
            <person name="Armisen D."/>
            <person name="Proux-Wera E."/>
            <person name="OhEigeartaigh S.S."/>
            <person name="Byrne K.P."/>
            <person name="Wolfe K.H."/>
        </authorList>
    </citation>
    <scope>NUCLEOTIDE SEQUENCE [LARGE SCALE GENOMIC DNA]</scope>
    <source>
        <strain evidence="8">ATCC MYA-139 / BCRC 22969 / CBS 8797 / CCRC 22969 / KCTC 17520 / NBRC 10181 / NCYC 3082</strain>
    </source>
</reference>
<keyword evidence="8" id="KW-1185">Reference proteome</keyword>
<reference evidence="7 8" key="1">
    <citation type="journal article" date="2011" name="Proc. Natl. Acad. Sci. U.S.A.">
        <title>Evolutionary erosion of yeast sex chromosomes by mating-type switching accidents.</title>
        <authorList>
            <person name="Gordon J.L."/>
            <person name="Armisen D."/>
            <person name="Proux-Wera E."/>
            <person name="Oheigeartaigh S.S."/>
            <person name="Byrne K.P."/>
            <person name="Wolfe K.H."/>
        </authorList>
    </citation>
    <scope>NUCLEOTIDE SEQUENCE [LARGE SCALE GENOMIC DNA]</scope>
    <source>
        <strain evidence="8">ATCC MYA-139 / BCRC 22969 / CBS 8797 / CCRC 22969 / KCTC 17520 / NBRC 10181 / NCYC 3082</strain>
    </source>
</reference>
<keyword evidence="5" id="KW-0479">Metal-binding</keyword>
<evidence type="ECO:0000256" key="1">
    <source>
        <dbReference type="ARBA" id="ARBA00004141"/>
    </source>
</evidence>
<organism evidence="7 8">
    <name type="scientific">Huiozyma naganishii (strain ATCC MYA-139 / BCRC 22969 / CBS 8797 / KCTC 17520 / NBRC 10181 / NCYC 3082 / Yp74L-3)</name>
    <name type="common">Yeast</name>
    <name type="synonym">Kazachstania naganishii</name>
    <dbReference type="NCBI Taxonomy" id="1071383"/>
    <lineage>
        <taxon>Eukaryota</taxon>
        <taxon>Fungi</taxon>
        <taxon>Dikarya</taxon>
        <taxon>Ascomycota</taxon>
        <taxon>Saccharomycotina</taxon>
        <taxon>Saccharomycetes</taxon>
        <taxon>Saccharomycetales</taxon>
        <taxon>Saccharomycetaceae</taxon>
        <taxon>Huiozyma</taxon>
    </lineage>
</organism>
<feature type="transmembrane region" description="Helical" evidence="6">
    <location>
        <begin position="258"/>
        <end position="275"/>
    </location>
</feature>
<protein>
    <submittedName>
        <fullName evidence="7">Uncharacterized protein</fullName>
    </submittedName>
</protein>
<dbReference type="OMA" id="HSQPCPD"/>
<dbReference type="GO" id="GO:0006882">
    <property type="term" value="P:intracellular zinc ion homeostasis"/>
    <property type="evidence" value="ECO:0007669"/>
    <property type="project" value="EnsemblFungi"/>
</dbReference>
<feature type="binding site" evidence="5">
    <location>
        <position position="146"/>
    </location>
    <ligand>
        <name>Zn(2+)</name>
        <dbReference type="ChEBI" id="CHEBI:29105"/>
    </ligand>
</feature>
<dbReference type="HOGENOM" id="CLU_023075_2_0_1"/>
<dbReference type="InterPro" id="IPR004254">
    <property type="entry name" value="AdipoR/HlyIII-related"/>
</dbReference>
<dbReference type="GO" id="GO:0046872">
    <property type="term" value="F:metal ion binding"/>
    <property type="evidence" value="ECO:0007669"/>
    <property type="project" value="UniProtKB-KW"/>
</dbReference>
<evidence type="ECO:0000256" key="6">
    <source>
        <dbReference type="SAM" id="Phobius"/>
    </source>
</evidence>
<dbReference type="PANTHER" id="PTHR20855">
    <property type="entry name" value="ADIPOR/PROGESTIN RECEPTOR-RELATED"/>
    <property type="match status" value="1"/>
</dbReference>
<feature type="binding site" evidence="5">
    <location>
        <position position="297"/>
    </location>
    <ligand>
        <name>Zn(2+)</name>
        <dbReference type="ChEBI" id="CHEBI:29105"/>
    </ligand>
</feature>
<accession>J7SAA2</accession>
<feature type="binding site" evidence="5">
    <location>
        <position position="293"/>
    </location>
    <ligand>
        <name>Zn(2+)</name>
        <dbReference type="ChEBI" id="CHEBI:29105"/>
    </ligand>
</feature>
<keyword evidence="5" id="KW-0862">Zinc</keyword>
<feature type="transmembrane region" description="Helical" evidence="6">
    <location>
        <begin position="190"/>
        <end position="210"/>
    </location>
</feature>
<feature type="transmembrane region" description="Helical" evidence="6">
    <location>
        <begin position="165"/>
        <end position="183"/>
    </location>
</feature>
<dbReference type="Proteomes" id="UP000006310">
    <property type="component" value="Chromosome 11"/>
</dbReference>
<evidence type="ECO:0000313" key="8">
    <source>
        <dbReference type="Proteomes" id="UP000006310"/>
    </source>
</evidence>
<dbReference type="GeneID" id="34528346"/>
<dbReference type="OrthoDB" id="529367at2759"/>